<dbReference type="EMBL" id="GBRH01235219">
    <property type="protein sequence ID" value="JAD62676.1"/>
    <property type="molecule type" value="Transcribed_RNA"/>
</dbReference>
<reference evidence="1" key="1">
    <citation type="submission" date="2014-09" db="EMBL/GenBank/DDBJ databases">
        <authorList>
            <person name="Magalhaes I.L.F."/>
            <person name="Oliveira U."/>
            <person name="Santos F.R."/>
            <person name="Vidigal T.H.D.A."/>
            <person name="Brescovit A.D."/>
            <person name="Santos A.J."/>
        </authorList>
    </citation>
    <scope>NUCLEOTIDE SEQUENCE</scope>
    <source>
        <tissue evidence="1">Shoot tissue taken approximately 20 cm above the soil surface</tissue>
    </source>
</reference>
<dbReference type="AlphaFoldDB" id="A0A0A9BH63"/>
<name>A0A0A9BH63_ARUDO</name>
<proteinExistence type="predicted"/>
<evidence type="ECO:0000313" key="1">
    <source>
        <dbReference type="EMBL" id="JAD62676.1"/>
    </source>
</evidence>
<accession>A0A0A9BH63</accession>
<protein>
    <submittedName>
        <fullName evidence="1">Uncharacterized protein</fullName>
    </submittedName>
</protein>
<reference evidence="1" key="2">
    <citation type="journal article" date="2015" name="Data Brief">
        <title>Shoot transcriptome of the giant reed, Arundo donax.</title>
        <authorList>
            <person name="Barrero R.A."/>
            <person name="Guerrero F.D."/>
            <person name="Moolhuijzen P."/>
            <person name="Goolsby J.A."/>
            <person name="Tidwell J."/>
            <person name="Bellgard S.E."/>
            <person name="Bellgard M.I."/>
        </authorList>
    </citation>
    <scope>NUCLEOTIDE SEQUENCE</scope>
    <source>
        <tissue evidence="1">Shoot tissue taken approximately 20 cm above the soil surface</tissue>
    </source>
</reference>
<sequence>MSQVSGVESALFGSSLTCMGCPFL</sequence>
<organism evidence="1">
    <name type="scientific">Arundo donax</name>
    <name type="common">Giant reed</name>
    <name type="synonym">Donax arundinaceus</name>
    <dbReference type="NCBI Taxonomy" id="35708"/>
    <lineage>
        <taxon>Eukaryota</taxon>
        <taxon>Viridiplantae</taxon>
        <taxon>Streptophyta</taxon>
        <taxon>Embryophyta</taxon>
        <taxon>Tracheophyta</taxon>
        <taxon>Spermatophyta</taxon>
        <taxon>Magnoliopsida</taxon>
        <taxon>Liliopsida</taxon>
        <taxon>Poales</taxon>
        <taxon>Poaceae</taxon>
        <taxon>PACMAD clade</taxon>
        <taxon>Arundinoideae</taxon>
        <taxon>Arundineae</taxon>
        <taxon>Arundo</taxon>
    </lineage>
</organism>